<dbReference type="EMBL" id="LDSI01000019">
    <property type="protein sequence ID" value="KTS96287.1"/>
    <property type="molecule type" value="Genomic_DNA"/>
</dbReference>
<evidence type="ECO:0000313" key="1">
    <source>
        <dbReference type="EMBL" id="KTS96287.1"/>
    </source>
</evidence>
<organism evidence="1 2">
    <name type="scientific">Pantoea stewartii</name>
    <dbReference type="NCBI Taxonomy" id="66269"/>
    <lineage>
        <taxon>Bacteria</taxon>
        <taxon>Pseudomonadati</taxon>
        <taxon>Pseudomonadota</taxon>
        <taxon>Gammaproteobacteria</taxon>
        <taxon>Enterobacterales</taxon>
        <taxon>Erwiniaceae</taxon>
        <taxon>Pantoea</taxon>
    </lineage>
</organism>
<reference evidence="1 2" key="1">
    <citation type="journal article" date="2016" name="Front. Microbiol.">
        <title>Genomic Resource of Rice Seed Associated Bacteria.</title>
        <authorList>
            <person name="Midha S."/>
            <person name="Bansal K."/>
            <person name="Sharma S."/>
            <person name="Kumar N."/>
            <person name="Patil P.P."/>
            <person name="Chaudhry V."/>
            <person name="Patil P.B."/>
        </authorList>
    </citation>
    <scope>NUCLEOTIDE SEQUENCE [LARGE SCALE GENOMIC DNA]</scope>
    <source>
        <strain evidence="1 2">RSA13</strain>
    </source>
</reference>
<dbReference type="RefSeq" id="WP_033742072.1">
    <property type="nucleotide sequence ID" value="NZ_CP046585.1"/>
</dbReference>
<evidence type="ECO:0000313" key="2">
    <source>
        <dbReference type="Proteomes" id="UP000072520"/>
    </source>
</evidence>
<comment type="caution">
    <text evidence="1">The sequence shown here is derived from an EMBL/GenBank/DDBJ whole genome shotgun (WGS) entry which is preliminary data.</text>
</comment>
<name>A0AB34VF26_9GAMM</name>
<dbReference type="AlphaFoldDB" id="A0AB34VF26"/>
<sequence>MRYLIQTLLTNSKSGEQIKYEVYSENRKSDFIDKIPEGSCTVISYKLTEGTIQLLDRDVNLQPLFDAHRPAQDVFYPDGPHRINLEMLVDYLNQQA</sequence>
<protein>
    <recommendedName>
        <fullName evidence="3">WYL domain-containing protein</fullName>
    </recommendedName>
</protein>
<dbReference type="Proteomes" id="UP000072520">
    <property type="component" value="Unassembled WGS sequence"/>
</dbReference>
<proteinExistence type="predicted"/>
<dbReference type="GeneID" id="61251494"/>
<gene>
    <name evidence="1" type="ORF">RSA13_13865</name>
</gene>
<evidence type="ECO:0008006" key="3">
    <source>
        <dbReference type="Google" id="ProtNLM"/>
    </source>
</evidence>
<accession>A0AB34VF26</accession>